<protein>
    <submittedName>
        <fullName evidence="2">Uncharacterized protein</fullName>
    </submittedName>
</protein>
<feature type="compositionally biased region" description="Basic and acidic residues" evidence="1">
    <location>
        <begin position="140"/>
        <end position="158"/>
    </location>
</feature>
<dbReference type="AlphaFoldDB" id="T1KMG0"/>
<accession>T1KMG0</accession>
<reference evidence="3" key="1">
    <citation type="submission" date="2011-08" db="EMBL/GenBank/DDBJ databases">
        <authorList>
            <person name="Rombauts S."/>
        </authorList>
    </citation>
    <scope>NUCLEOTIDE SEQUENCE</scope>
    <source>
        <strain evidence="3">London</strain>
    </source>
</reference>
<evidence type="ECO:0000256" key="1">
    <source>
        <dbReference type="SAM" id="MobiDB-lite"/>
    </source>
</evidence>
<reference evidence="2" key="2">
    <citation type="submission" date="2015-06" db="UniProtKB">
        <authorList>
            <consortium name="EnsemblMetazoa"/>
        </authorList>
    </citation>
    <scope>IDENTIFICATION</scope>
</reference>
<gene>
    <name evidence="2" type="primary">107365669</name>
</gene>
<feature type="compositionally biased region" description="Basic and acidic residues" evidence="1">
    <location>
        <begin position="218"/>
        <end position="236"/>
    </location>
</feature>
<feature type="compositionally biased region" description="Polar residues" evidence="1">
    <location>
        <begin position="11"/>
        <end position="26"/>
    </location>
</feature>
<evidence type="ECO:0000313" key="3">
    <source>
        <dbReference type="Proteomes" id="UP000015104"/>
    </source>
</evidence>
<keyword evidence="3" id="KW-1185">Reference proteome</keyword>
<dbReference type="EnsemblMetazoa" id="tetur15g01490.1">
    <property type="protein sequence ID" value="tetur15g01490.1"/>
    <property type="gene ID" value="tetur15g01490"/>
</dbReference>
<evidence type="ECO:0000313" key="2">
    <source>
        <dbReference type="EnsemblMetazoa" id="tetur15g01490.1"/>
    </source>
</evidence>
<dbReference type="OrthoDB" id="10616576at2759"/>
<feature type="region of interest" description="Disordered" evidence="1">
    <location>
        <begin position="59"/>
        <end position="298"/>
    </location>
</feature>
<feature type="compositionally biased region" description="Basic residues" evidence="1">
    <location>
        <begin position="159"/>
        <end position="182"/>
    </location>
</feature>
<dbReference type="HOGENOM" id="CLU_988054_0_0_1"/>
<feature type="compositionally biased region" description="Pro residues" evidence="1">
    <location>
        <begin position="199"/>
        <end position="215"/>
    </location>
</feature>
<proteinExistence type="predicted"/>
<sequence>MNIKIYHDQSHQPISNSPSTAETRNFYSEMRPSSRFYNFSPKSRTLNIPNESRYHELVEKYAPKEEDDGIDSFFDKEPLIGSKGSWSSDRPSFDDMPDFPEPNFHESETPSSTPEPPHHTAPRSSRSHSSPPSNSPRQGRYHDDDPPHPRPHSHPDSHSHHRSHPHSHTHPHRQSHRSRSHSHPNSYSNPQSSSRSQNHPPPYSHPPVPSRPPPTHYRSAEHSDDSRGKVYDDLRGYEQGLGSNHHLSSFESPSPYFTPGSDADDGNHRTIGSASGPIQFNSNIHHGSGSGELSFSKDNVLLSSSGPAGFEYINRIASSPQDEMNSFSFNSGSLEPVLFSANHEQDQYNGLAGSQDGFAAYIAGLPLAP</sequence>
<dbReference type="EMBL" id="CAEY01000243">
    <property type="status" value="NOT_ANNOTATED_CDS"/>
    <property type="molecule type" value="Genomic_DNA"/>
</dbReference>
<feature type="compositionally biased region" description="Low complexity" evidence="1">
    <location>
        <begin position="183"/>
        <end position="198"/>
    </location>
</feature>
<name>T1KMG0_TETUR</name>
<feature type="region of interest" description="Disordered" evidence="1">
    <location>
        <begin position="1"/>
        <end position="26"/>
    </location>
</feature>
<feature type="compositionally biased region" description="Low complexity" evidence="1">
    <location>
        <begin position="122"/>
        <end position="137"/>
    </location>
</feature>
<dbReference type="Proteomes" id="UP000015104">
    <property type="component" value="Unassembled WGS sequence"/>
</dbReference>
<feature type="compositionally biased region" description="Polar residues" evidence="1">
    <location>
        <begin position="241"/>
        <end position="252"/>
    </location>
</feature>
<dbReference type="KEGG" id="tut:107365669"/>
<feature type="compositionally biased region" description="Basic and acidic residues" evidence="1">
    <location>
        <begin position="1"/>
        <end position="10"/>
    </location>
</feature>
<organism evidence="2 3">
    <name type="scientific">Tetranychus urticae</name>
    <name type="common">Two-spotted spider mite</name>
    <dbReference type="NCBI Taxonomy" id="32264"/>
    <lineage>
        <taxon>Eukaryota</taxon>
        <taxon>Metazoa</taxon>
        <taxon>Ecdysozoa</taxon>
        <taxon>Arthropoda</taxon>
        <taxon>Chelicerata</taxon>
        <taxon>Arachnida</taxon>
        <taxon>Acari</taxon>
        <taxon>Acariformes</taxon>
        <taxon>Trombidiformes</taxon>
        <taxon>Prostigmata</taxon>
        <taxon>Eleutherengona</taxon>
        <taxon>Raphignathae</taxon>
        <taxon>Tetranychoidea</taxon>
        <taxon>Tetranychidae</taxon>
        <taxon>Tetranychus</taxon>
    </lineage>
</organism>
<feature type="compositionally biased region" description="Polar residues" evidence="1">
    <location>
        <begin position="270"/>
        <end position="298"/>
    </location>
</feature>